<proteinExistence type="predicted"/>
<accession>A0A0U3SL68</accession>
<name>A0A0U3SL68_9BACT</name>
<sequence length="138" mass="15495">MPTASPRLYFENGVGRLYGHPDGYALLRFNAGPRKFSDLQALLIQAGRLLELHRWNRFLTDQRLLAPYTPAEVAWLVEHWCHAAAEYPAGLYGAVVMATNVFTRLAMGQIVQQANSAGMRFRRFETEAEATAWLGQVG</sequence>
<dbReference type="KEGG" id="hyg:AUC43_18550"/>
<evidence type="ECO:0000313" key="2">
    <source>
        <dbReference type="Proteomes" id="UP000059542"/>
    </source>
</evidence>
<dbReference type="OrthoDB" id="880716at2"/>
<dbReference type="Proteomes" id="UP000059542">
    <property type="component" value="Chromosome"/>
</dbReference>
<dbReference type="RefSeq" id="WP_068197237.1">
    <property type="nucleotide sequence ID" value="NZ_CP013909.1"/>
</dbReference>
<keyword evidence="2" id="KW-1185">Reference proteome</keyword>
<organism evidence="1 2">
    <name type="scientific">Hymenobacter sedentarius</name>
    <dbReference type="NCBI Taxonomy" id="1411621"/>
    <lineage>
        <taxon>Bacteria</taxon>
        <taxon>Pseudomonadati</taxon>
        <taxon>Bacteroidota</taxon>
        <taxon>Cytophagia</taxon>
        <taxon>Cytophagales</taxon>
        <taxon>Hymenobacteraceae</taxon>
        <taxon>Hymenobacter</taxon>
    </lineage>
</organism>
<reference evidence="1 2" key="1">
    <citation type="submission" date="2015-12" db="EMBL/GenBank/DDBJ databases">
        <authorList>
            <person name="Shamseldin A."/>
            <person name="Moawad H."/>
            <person name="Abd El-Rahim W.M."/>
            <person name="Sadowsky M.J."/>
        </authorList>
    </citation>
    <scope>NUCLEOTIDE SEQUENCE [LARGE SCALE GENOMIC DNA]</scope>
    <source>
        <strain evidence="1 2">DG5B</strain>
    </source>
</reference>
<dbReference type="EMBL" id="CP013909">
    <property type="protein sequence ID" value="ALW86902.1"/>
    <property type="molecule type" value="Genomic_DNA"/>
</dbReference>
<protein>
    <recommendedName>
        <fullName evidence="3">STAS/SEC14 domain-containing protein</fullName>
    </recommendedName>
</protein>
<dbReference type="AlphaFoldDB" id="A0A0U3SL68"/>
<gene>
    <name evidence="1" type="ORF">AUC43_18550</name>
</gene>
<evidence type="ECO:0008006" key="3">
    <source>
        <dbReference type="Google" id="ProtNLM"/>
    </source>
</evidence>
<evidence type="ECO:0000313" key="1">
    <source>
        <dbReference type="EMBL" id="ALW86902.1"/>
    </source>
</evidence>